<organism evidence="2 3">
    <name type="scientific">Coniophora puteana (strain RWD-64-598)</name>
    <name type="common">Brown rot fungus</name>
    <dbReference type="NCBI Taxonomy" id="741705"/>
    <lineage>
        <taxon>Eukaryota</taxon>
        <taxon>Fungi</taxon>
        <taxon>Dikarya</taxon>
        <taxon>Basidiomycota</taxon>
        <taxon>Agaricomycotina</taxon>
        <taxon>Agaricomycetes</taxon>
        <taxon>Agaricomycetidae</taxon>
        <taxon>Boletales</taxon>
        <taxon>Coniophorineae</taxon>
        <taxon>Coniophoraceae</taxon>
        <taxon>Coniophora</taxon>
    </lineage>
</organism>
<sequence>MPGAPALASHWQRAVPLLPAPLPLAPAPLAPAAPLPAGARRLLLSNAQMSGLTLPNPPKVVQAVKAGWVTHIPLTTLMNAALCGLKQGQSSDHTATIANSGALTLLPASWDLNGKSALSIGNWMHTFPHLVSIIQAHFPEQDPGDASHWAAIWSEHGHKIREHPDLYTEGCWPVFLQYNIEVRHNFALGSEAFNPSMWQERVWSRLVMAWQMDRVNLLLAVPQLCAPRPNIPPMPLPPPTSAASSAVPSAAATAPAVPPPPPSSPSAMASGQLLPTSQFALPSMVPGGAPANPANSSTSALDAGRLTWLKPALESGLFHIITPLLWQQWAITLDDAGVLQEFADVPFSLRDG</sequence>
<dbReference type="OMA" id="ALASHWQ"/>
<dbReference type="EMBL" id="JH711575">
    <property type="protein sequence ID" value="EIW84145.1"/>
    <property type="molecule type" value="Genomic_DNA"/>
</dbReference>
<dbReference type="RefSeq" id="XP_007765936.1">
    <property type="nucleotide sequence ID" value="XM_007767746.1"/>
</dbReference>
<keyword evidence="3" id="KW-1185">Reference proteome</keyword>
<reference evidence="3" key="1">
    <citation type="journal article" date="2012" name="Science">
        <title>The Paleozoic origin of enzymatic lignin decomposition reconstructed from 31 fungal genomes.</title>
        <authorList>
            <person name="Floudas D."/>
            <person name="Binder M."/>
            <person name="Riley R."/>
            <person name="Barry K."/>
            <person name="Blanchette R.A."/>
            <person name="Henrissat B."/>
            <person name="Martinez A.T."/>
            <person name="Otillar R."/>
            <person name="Spatafora J.W."/>
            <person name="Yadav J.S."/>
            <person name="Aerts A."/>
            <person name="Benoit I."/>
            <person name="Boyd A."/>
            <person name="Carlson A."/>
            <person name="Copeland A."/>
            <person name="Coutinho P.M."/>
            <person name="de Vries R.P."/>
            <person name="Ferreira P."/>
            <person name="Findley K."/>
            <person name="Foster B."/>
            <person name="Gaskell J."/>
            <person name="Glotzer D."/>
            <person name="Gorecki P."/>
            <person name="Heitman J."/>
            <person name="Hesse C."/>
            <person name="Hori C."/>
            <person name="Igarashi K."/>
            <person name="Jurgens J.A."/>
            <person name="Kallen N."/>
            <person name="Kersten P."/>
            <person name="Kohler A."/>
            <person name="Kuees U."/>
            <person name="Kumar T.K.A."/>
            <person name="Kuo A."/>
            <person name="LaButti K."/>
            <person name="Larrondo L.F."/>
            <person name="Lindquist E."/>
            <person name="Ling A."/>
            <person name="Lombard V."/>
            <person name="Lucas S."/>
            <person name="Lundell T."/>
            <person name="Martin R."/>
            <person name="McLaughlin D.J."/>
            <person name="Morgenstern I."/>
            <person name="Morin E."/>
            <person name="Murat C."/>
            <person name="Nagy L.G."/>
            <person name="Nolan M."/>
            <person name="Ohm R.A."/>
            <person name="Patyshakuliyeva A."/>
            <person name="Rokas A."/>
            <person name="Ruiz-Duenas F.J."/>
            <person name="Sabat G."/>
            <person name="Salamov A."/>
            <person name="Samejima M."/>
            <person name="Schmutz J."/>
            <person name="Slot J.C."/>
            <person name="St John F."/>
            <person name="Stenlid J."/>
            <person name="Sun H."/>
            <person name="Sun S."/>
            <person name="Syed K."/>
            <person name="Tsang A."/>
            <person name="Wiebenga A."/>
            <person name="Young D."/>
            <person name="Pisabarro A."/>
            <person name="Eastwood D.C."/>
            <person name="Martin F."/>
            <person name="Cullen D."/>
            <person name="Grigoriev I.V."/>
            <person name="Hibbett D.S."/>
        </authorList>
    </citation>
    <scope>NUCLEOTIDE SEQUENCE [LARGE SCALE GENOMIC DNA]</scope>
    <source>
        <strain evidence="3">RWD-64-598 SS2</strain>
    </source>
</reference>
<name>A0A5M3MZS4_CONPW</name>
<comment type="caution">
    <text evidence="2">The sequence shown here is derived from an EMBL/GenBank/DDBJ whole genome shotgun (WGS) entry which is preliminary data.</text>
</comment>
<dbReference type="KEGG" id="cput:CONPUDRAFT_151189"/>
<proteinExistence type="predicted"/>
<gene>
    <name evidence="2" type="ORF">CONPUDRAFT_151189</name>
</gene>
<evidence type="ECO:0000313" key="3">
    <source>
        <dbReference type="Proteomes" id="UP000053558"/>
    </source>
</evidence>
<dbReference type="Proteomes" id="UP000053558">
    <property type="component" value="Unassembled WGS sequence"/>
</dbReference>
<accession>A0A5M3MZS4</accession>
<evidence type="ECO:0000313" key="2">
    <source>
        <dbReference type="EMBL" id="EIW84145.1"/>
    </source>
</evidence>
<feature type="region of interest" description="Disordered" evidence="1">
    <location>
        <begin position="232"/>
        <end position="269"/>
    </location>
</feature>
<dbReference type="AlphaFoldDB" id="A0A5M3MZS4"/>
<evidence type="ECO:0000256" key="1">
    <source>
        <dbReference type="SAM" id="MobiDB-lite"/>
    </source>
</evidence>
<dbReference type="GeneID" id="19202820"/>
<dbReference type="OrthoDB" id="2689990at2759"/>
<protein>
    <submittedName>
        <fullName evidence="2">Uncharacterized protein</fullName>
    </submittedName>
</protein>
<feature type="compositionally biased region" description="Low complexity" evidence="1">
    <location>
        <begin position="241"/>
        <end position="255"/>
    </location>
</feature>